<dbReference type="Proteomes" id="UP000580250">
    <property type="component" value="Unassembled WGS sequence"/>
</dbReference>
<dbReference type="EMBL" id="CAJEWN010000297">
    <property type="protein sequence ID" value="CAD2177413.1"/>
    <property type="molecule type" value="Genomic_DNA"/>
</dbReference>
<protein>
    <submittedName>
        <fullName evidence="1">Uncharacterized protein</fullName>
    </submittedName>
</protein>
<evidence type="ECO:0000313" key="2">
    <source>
        <dbReference type="Proteomes" id="UP000580250"/>
    </source>
</evidence>
<evidence type="ECO:0000313" key="1">
    <source>
        <dbReference type="EMBL" id="CAD2177413.1"/>
    </source>
</evidence>
<comment type="caution">
    <text evidence="1">The sequence shown here is derived from an EMBL/GenBank/DDBJ whole genome shotgun (WGS) entry which is preliminary data.</text>
</comment>
<name>A0A6V7VR66_MELEN</name>
<reference evidence="1 2" key="1">
    <citation type="submission" date="2020-08" db="EMBL/GenBank/DDBJ databases">
        <authorList>
            <person name="Koutsovoulos G."/>
            <person name="Danchin GJ E."/>
        </authorList>
    </citation>
    <scope>NUCLEOTIDE SEQUENCE [LARGE SCALE GENOMIC DNA]</scope>
</reference>
<accession>A0A6V7VR66</accession>
<proteinExistence type="predicted"/>
<sequence length="341" mass="40993">MFSLPIEAKLDVLKCLNFNQLSSIKLTNFYFFNLIKKYEEQLCFRMKFNKLLIDGDLRKLESYRIIKPKPVLEYTLDKRLKKEWQKILNSDISLFYDPKDPLYVDDCFFYFERTFDNLLSNEPRYYILKLPQFPEDIEEMVIIRYCLEQIFNCVFESALFSEIVFNSQVFYLLFNYNTPQLHIQKLTLFPNNESLEELCKFVYYFLTISECLCINLNHVMMQSGSMIRFLLFILKNRGNKLPKILLKNVKVEWFYNAIIKHIQEAKSCSKMVPVIFLHYILPQECELSERAENVEIKQLNGVKYTKYQIVNIHNPKIRFSFCNQEGNNGKVFYVKIRRMDE</sequence>
<organism evidence="1 2">
    <name type="scientific">Meloidogyne enterolobii</name>
    <name type="common">Root-knot nematode worm</name>
    <name type="synonym">Meloidogyne mayaguensis</name>
    <dbReference type="NCBI Taxonomy" id="390850"/>
    <lineage>
        <taxon>Eukaryota</taxon>
        <taxon>Metazoa</taxon>
        <taxon>Ecdysozoa</taxon>
        <taxon>Nematoda</taxon>
        <taxon>Chromadorea</taxon>
        <taxon>Rhabditida</taxon>
        <taxon>Tylenchina</taxon>
        <taxon>Tylenchomorpha</taxon>
        <taxon>Tylenchoidea</taxon>
        <taxon>Meloidogynidae</taxon>
        <taxon>Meloidogyninae</taxon>
        <taxon>Meloidogyne</taxon>
    </lineage>
</organism>
<gene>
    <name evidence="1" type="ORF">MENT_LOCUS29286</name>
</gene>
<dbReference type="AlphaFoldDB" id="A0A6V7VR66"/>